<feature type="compositionally biased region" description="Polar residues" evidence="1">
    <location>
        <begin position="27"/>
        <end position="46"/>
    </location>
</feature>
<protein>
    <submittedName>
        <fullName evidence="2">Uncharacterized protein</fullName>
    </submittedName>
</protein>
<sequence length="100" mass="11345">MEHRSNHMRPKSHDTSTNIPDLHETPSNHVRSTVSPQARQPQTSTRSRAHKQNHPAPRTCHEVRELHPTVPPRMAPRNGLPKQQSGVCTRHPENPQSGNH</sequence>
<evidence type="ECO:0000313" key="2">
    <source>
        <dbReference type="EMBL" id="MQL78634.1"/>
    </source>
</evidence>
<keyword evidence="3" id="KW-1185">Reference proteome</keyword>
<accession>A0A843U9X9</accession>
<feature type="region of interest" description="Disordered" evidence="1">
    <location>
        <begin position="1"/>
        <end position="100"/>
    </location>
</feature>
<proteinExistence type="predicted"/>
<dbReference type="Proteomes" id="UP000652761">
    <property type="component" value="Unassembled WGS sequence"/>
</dbReference>
<comment type="caution">
    <text evidence="2">The sequence shown here is derived from an EMBL/GenBank/DDBJ whole genome shotgun (WGS) entry which is preliminary data.</text>
</comment>
<gene>
    <name evidence="2" type="ORF">Taro_011080</name>
</gene>
<name>A0A843U9X9_COLES</name>
<dbReference type="EMBL" id="NMUH01000411">
    <property type="protein sequence ID" value="MQL78634.1"/>
    <property type="molecule type" value="Genomic_DNA"/>
</dbReference>
<reference evidence="2" key="1">
    <citation type="submission" date="2017-07" db="EMBL/GenBank/DDBJ databases">
        <title>Taro Niue Genome Assembly and Annotation.</title>
        <authorList>
            <person name="Atibalentja N."/>
            <person name="Keating K."/>
            <person name="Fields C.J."/>
        </authorList>
    </citation>
    <scope>NUCLEOTIDE SEQUENCE</scope>
    <source>
        <strain evidence="2">Niue_2</strain>
        <tissue evidence="2">Leaf</tissue>
    </source>
</reference>
<organism evidence="2 3">
    <name type="scientific">Colocasia esculenta</name>
    <name type="common">Wild taro</name>
    <name type="synonym">Arum esculentum</name>
    <dbReference type="NCBI Taxonomy" id="4460"/>
    <lineage>
        <taxon>Eukaryota</taxon>
        <taxon>Viridiplantae</taxon>
        <taxon>Streptophyta</taxon>
        <taxon>Embryophyta</taxon>
        <taxon>Tracheophyta</taxon>
        <taxon>Spermatophyta</taxon>
        <taxon>Magnoliopsida</taxon>
        <taxon>Liliopsida</taxon>
        <taxon>Araceae</taxon>
        <taxon>Aroideae</taxon>
        <taxon>Colocasieae</taxon>
        <taxon>Colocasia</taxon>
    </lineage>
</organism>
<evidence type="ECO:0000256" key="1">
    <source>
        <dbReference type="SAM" id="MobiDB-lite"/>
    </source>
</evidence>
<dbReference type="AlphaFoldDB" id="A0A843U9X9"/>
<evidence type="ECO:0000313" key="3">
    <source>
        <dbReference type="Proteomes" id="UP000652761"/>
    </source>
</evidence>
<feature type="compositionally biased region" description="Basic residues" evidence="1">
    <location>
        <begin position="1"/>
        <end position="10"/>
    </location>
</feature>